<evidence type="ECO:0000256" key="5">
    <source>
        <dbReference type="ARBA" id="ARBA00023239"/>
    </source>
</evidence>
<evidence type="ECO:0000256" key="6">
    <source>
        <dbReference type="ARBA" id="ARBA00029799"/>
    </source>
</evidence>
<keyword evidence="9" id="KW-1185">Reference proteome</keyword>
<evidence type="ECO:0000313" key="9">
    <source>
        <dbReference type="Proteomes" id="UP000468828"/>
    </source>
</evidence>
<dbReference type="Proteomes" id="UP000471152">
    <property type="component" value="Unassembled WGS sequence"/>
</dbReference>
<dbReference type="SUPFAM" id="SSF51569">
    <property type="entry name" value="Aldolase"/>
    <property type="match status" value="1"/>
</dbReference>
<accession>A0A6P0H4E4</accession>
<dbReference type="InterPro" id="IPR000741">
    <property type="entry name" value="FBA_I"/>
</dbReference>
<dbReference type="GO" id="GO:0004332">
    <property type="term" value="F:fructose-bisphosphate aldolase activity"/>
    <property type="evidence" value="ECO:0007669"/>
    <property type="project" value="UniProtKB-EC"/>
</dbReference>
<dbReference type="EMBL" id="JAAGWB010000012">
    <property type="protein sequence ID" value="NEN50125.1"/>
    <property type="molecule type" value="Genomic_DNA"/>
</dbReference>
<dbReference type="AlphaFoldDB" id="A0A6P0H4E4"/>
<gene>
    <name evidence="8" type="ORF">G3R41_04070</name>
    <name evidence="7" type="ORF">GCU67_04070</name>
</gene>
<dbReference type="EC" id="4.1.2.13" evidence="3"/>
<dbReference type="NCBIfam" id="NF003784">
    <property type="entry name" value="PRK05377.1"/>
    <property type="match status" value="1"/>
</dbReference>
<keyword evidence="5" id="KW-0456">Lyase</keyword>
<protein>
    <recommendedName>
        <fullName evidence="3">fructose-bisphosphate aldolase</fullName>
        <ecNumber evidence="3">4.1.2.13</ecNumber>
    </recommendedName>
    <alternativeName>
        <fullName evidence="6">Fructose-bisphosphate aldolase class I</fullName>
    </alternativeName>
</protein>
<dbReference type="UniPathway" id="UPA00109">
    <property type="reaction ID" value="UER00183"/>
</dbReference>
<proteinExistence type="inferred from homology"/>
<name>A0A6P0H4E4_9ACTN</name>
<comment type="pathway">
    <text evidence="1">Carbohydrate degradation; glycolysis; D-glyceraldehyde 3-phosphate and glycerone phosphate from D-glucose: step 4/4.</text>
</comment>
<organism evidence="8 10">
    <name type="scientific">Modestobacter muralis</name>
    <dbReference type="NCBI Taxonomy" id="1608614"/>
    <lineage>
        <taxon>Bacteria</taxon>
        <taxon>Bacillati</taxon>
        <taxon>Actinomycetota</taxon>
        <taxon>Actinomycetes</taxon>
        <taxon>Geodermatophilales</taxon>
        <taxon>Geodermatophilaceae</taxon>
        <taxon>Modestobacter</taxon>
    </lineage>
</organism>
<dbReference type="Proteomes" id="UP000468828">
    <property type="component" value="Unassembled WGS sequence"/>
</dbReference>
<evidence type="ECO:0000313" key="8">
    <source>
        <dbReference type="EMBL" id="NEN50125.1"/>
    </source>
</evidence>
<evidence type="ECO:0000256" key="2">
    <source>
        <dbReference type="ARBA" id="ARBA00010387"/>
    </source>
</evidence>
<reference evidence="8 10" key="2">
    <citation type="submission" date="2020-02" db="EMBL/GenBank/DDBJ databases">
        <title>The WGS of Modestobacter muralis DSM 100205.</title>
        <authorList>
            <person name="Jiang Z."/>
        </authorList>
    </citation>
    <scope>NUCLEOTIDE SEQUENCE [LARGE SCALE GENOMIC DNA]</scope>
    <source>
        <strain evidence="8 10">DSM 100205</strain>
    </source>
</reference>
<evidence type="ECO:0000256" key="1">
    <source>
        <dbReference type="ARBA" id="ARBA00004714"/>
    </source>
</evidence>
<dbReference type="GO" id="GO:0006096">
    <property type="term" value="P:glycolytic process"/>
    <property type="evidence" value="ECO:0007669"/>
    <property type="project" value="UniProtKB-UniPathway"/>
</dbReference>
<dbReference type="InterPro" id="IPR013785">
    <property type="entry name" value="Aldolase_TIM"/>
</dbReference>
<dbReference type="RefSeq" id="WP_163609805.1">
    <property type="nucleotide sequence ID" value="NZ_JAAGWB010000012.1"/>
</dbReference>
<evidence type="ECO:0000256" key="3">
    <source>
        <dbReference type="ARBA" id="ARBA00013068"/>
    </source>
</evidence>
<reference evidence="7 9" key="1">
    <citation type="submission" date="2020-01" db="EMBL/GenBank/DDBJ databases">
        <title>the WGS Modestobacter muralis CPCC 204518.</title>
        <authorList>
            <person name="Jiang Z."/>
        </authorList>
    </citation>
    <scope>NUCLEOTIDE SEQUENCE [LARGE SCALE GENOMIC DNA]</scope>
    <source>
        <strain evidence="7 9">DSM 100205</strain>
    </source>
</reference>
<dbReference type="Gene3D" id="3.20.20.70">
    <property type="entry name" value="Aldolase class I"/>
    <property type="match status" value="1"/>
</dbReference>
<comment type="similarity">
    <text evidence="2">Belongs to the class I fructose-bisphosphate aldolase family.</text>
</comment>
<dbReference type="PANTHER" id="PTHR11627">
    <property type="entry name" value="FRUCTOSE-BISPHOSPHATE ALDOLASE"/>
    <property type="match status" value="1"/>
</dbReference>
<evidence type="ECO:0000313" key="10">
    <source>
        <dbReference type="Proteomes" id="UP000471152"/>
    </source>
</evidence>
<keyword evidence="4" id="KW-0324">Glycolysis</keyword>
<comment type="caution">
    <text evidence="8">The sequence shown here is derived from an EMBL/GenBank/DDBJ whole genome shotgun (WGS) entry which is preliminary data.</text>
</comment>
<sequence>MDAQQREKIAEGVGIFAALDQSGGSTLQALELYGIDRSQYSSEEEMFDLVHELRKRVISSPRFTGHHILGAILFTGTMDREIEGLGSAEYLWQRKHIVPFLKVDQGLADAQQGVRMMKPIPDLDALLARALAAGVFGTKARSLVQRADERGIAAVLDQQFDYARRILDAGLVPILEPEVEITSPQKQAAEELLRTGITDRLRALPEEAHVMLKLSLPSEPGFYQDLITHPRVLRVVALSGGYNRDKADRLLAQNPGLLASFSRALLEGLSVHQTQTEFDTALGSAIADILAASSTQRSRRRAG</sequence>
<dbReference type="EMBL" id="JAAGWH010000012">
    <property type="protein sequence ID" value="NEK93358.1"/>
    <property type="molecule type" value="Genomic_DNA"/>
</dbReference>
<dbReference type="Pfam" id="PF00274">
    <property type="entry name" value="Glycolytic"/>
    <property type="match status" value="1"/>
</dbReference>
<evidence type="ECO:0000256" key="4">
    <source>
        <dbReference type="ARBA" id="ARBA00023152"/>
    </source>
</evidence>
<evidence type="ECO:0000313" key="7">
    <source>
        <dbReference type="EMBL" id="NEK93358.1"/>
    </source>
</evidence>